<evidence type="ECO:0000256" key="4">
    <source>
        <dbReference type="ARBA" id="ARBA00022519"/>
    </source>
</evidence>
<evidence type="ECO:0000256" key="8">
    <source>
        <dbReference type="SAM" id="MobiDB-lite"/>
    </source>
</evidence>
<evidence type="ECO:0000256" key="6">
    <source>
        <dbReference type="ARBA" id="ARBA00022989"/>
    </source>
</evidence>
<sequence>MHSSDNRPESGSNGFGGAAQPALVLPEGTTRTGLSKEFHNLLADLEDLIKETTSLGADDLAHAKDRLVARLASTRQGIETLGLSLAKQANHQAVMANDYVHAQPWKAIGVGAAAAFLLGCVLARSR</sequence>
<evidence type="ECO:0000256" key="7">
    <source>
        <dbReference type="ARBA" id="ARBA00023136"/>
    </source>
</evidence>
<gene>
    <name evidence="11" type="ORF">SAMN05216363_1130</name>
</gene>
<dbReference type="InterPro" id="IPR010279">
    <property type="entry name" value="YqjD/ElaB"/>
</dbReference>
<evidence type="ECO:0000259" key="9">
    <source>
        <dbReference type="Pfam" id="PF05957"/>
    </source>
</evidence>
<evidence type="ECO:0000313" key="12">
    <source>
        <dbReference type="Proteomes" id="UP000198675"/>
    </source>
</evidence>
<proteinExistence type="inferred from homology"/>
<reference evidence="12" key="1">
    <citation type="submission" date="2016-10" db="EMBL/GenBank/DDBJ databases">
        <authorList>
            <person name="Varghese N."/>
            <person name="Submissions S."/>
        </authorList>
    </citation>
    <scope>NUCLEOTIDE SEQUENCE [LARGE SCALE GENOMIC DNA]</scope>
    <source>
        <strain evidence="12">KCTC 32246</strain>
    </source>
</reference>
<dbReference type="AlphaFoldDB" id="A0A1H2LCN7"/>
<dbReference type="PANTHER" id="PTHR35893:SF3">
    <property type="entry name" value="INNER MEMBRANE PROTEIN"/>
    <property type="match status" value="1"/>
</dbReference>
<keyword evidence="6" id="KW-1133">Transmembrane helix</keyword>
<keyword evidence="7" id="KW-0472">Membrane</keyword>
<evidence type="ECO:0000256" key="2">
    <source>
        <dbReference type="ARBA" id="ARBA00010423"/>
    </source>
</evidence>
<feature type="region of interest" description="Disordered" evidence="8">
    <location>
        <begin position="1"/>
        <end position="22"/>
    </location>
</feature>
<keyword evidence="12" id="KW-1185">Reference proteome</keyword>
<organism evidence="11 12">
    <name type="scientific">Pseudomonas sihuiensis</name>
    <dbReference type="NCBI Taxonomy" id="1274359"/>
    <lineage>
        <taxon>Bacteria</taxon>
        <taxon>Pseudomonadati</taxon>
        <taxon>Pseudomonadota</taxon>
        <taxon>Gammaproteobacteria</taxon>
        <taxon>Pseudomonadales</taxon>
        <taxon>Pseudomonadaceae</taxon>
        <taxon>Pseudomonas</taxon>
    </lineage>
</organism>
<name>A0A1H2LCN7_9PSED</name>
<dbReference type="GO" id="GO:0005886">
    <property type="term" value="C:plasma membrane"/>
    <property type="evidence" value="ECO:0007669"/>
    <property type="project" value="UniProtKB-SubCell"/>
</dbReference>
<dbReference type="Pfam" id="PF05957">
    <property type="entry name" value="DUF883"/>
    <property type="match status" value="1"/>
</dbReference>
<evidence type="ECO:0000256" key="5">
    <source>
        <dbReference type="ARBA" id="ARBA00022692"/>
    </source>
</evidence>
<dbReference type="Pfam" id="PF19029">
    <property type="entry name" value="DUF883_C"/>
    <property type="match status" value="1"/>
</dbReference>
<dbReference type="EMBL" id="LT629797">
    <property type="protein sequence ID" value="SDU78602.1"/>
    <property type="molecule type" value="Genomic_DNA"/>
</dbReference>
<dbReference type="PANTHER" id="PTHR35893">
    <property type="entry name" value="INNER MEMBRANE PROTEIN-RELATED"/>
    <property type="match status" value="1"/>
</dbReference>
<comment type="subcellular location">
    <subcellularLocation>
        <location evidence="1">Cell inner membrane</location>
        <topology evidence="1">Single-pass membrane protein</topology>
    </subcellularLocation>
</comment>
<dbReference type="Proteomes" id="UP000198675">
    <property type="component" value="Chromosome I"/>
</dbReference>
<dbReference type="GO" id="GO:0043022">
    <property type="term" value="F:ribosome binding"/>
    <property type="evidence" value="ECO:0007669"/>
    <property type="project" value="InterPro"/>
</dbReference>
<feature type="domain" description="DUF883" evidence="9">
    <location>
        <begin position="36"/>
        <end position="75"/>
    </location>
</feature>
<evidence type="ECO:0000259" key="10">
    <source>
        <dbReference type="Pfam" id="PF19029"/>
    </source>
</evidence>
<comment type="similarity">
    <text evidence="2">Belongs to the ElaB/YgaM/YqjD family.</text>
</comment>
<protein>
    <submittedName>
        <fullName evidence="11">Membrane-anchored ribosome-binding protein, inhibits growth in stationary phase, ElaB/YqjD/DUF883 family</fullName>
    </submittedName>
</protein>
<dbReference type="RefSeq" id="WP_013715907.1">
    <property type="nucleotide sequence ID" value="NZ_LT629797.1"/>
</dbReference>
<keyword evidence="3" id="KW-1003">Cell membrane</keyword>
<evidence type="ECO:0000256" key="3">
    <source>
        <dbReference type="ARBA" id="ARBA00022475"/>
    </source>
</evidence>
<accession>A0A1H2LCN7</accession>
<dbReference type="InterPro" id="IPR043605">
    <property type="entry name" value="DUF883_C"/>
</dbReference>
<feature type="domain" description="DUF883" evidence="10">
    <location>
        <begin position="96"/>
        <end position="124"/>
    </location>
</feature>
<dbReference type="InterPro" id="IPR043604">
    <property type="entry name" value="DUF883_N"/>
</dbReference>
<evidence type="ECO:0000313" key="11">
    <source>
        <dbReference type="EMBL" id="SDU78602.1"/>
    </source>
</evidence>
<keyword evidence="5" id="KW-0812">Transmembrane</keyword>
<keyword evidence="4" id="KW-0997">Cell inner membrane</keyword>
<evidence type="ECO:0000256" key="1">
    <source>
        <dbReference type="ARBA" id="ARBA00004377"/>
    </source>
</evidence>